<evidence type="ECO:0000313" key="2">
    <source>
        <dbReference type="EMBL" id="QJA73827.1"/>
    </source>
</evidence>
<sequence length="85" mass="9608">MVLWGWIVKLFSGFLPVDGKRIGKIIWVLAICACAIGIYHKTFVARTESTVIQRGATQIINQCKEENGVFGIRLNLWKLSLRFGL</sequence>
<dbReference type="AlphaFoldDB" id="A0A6M3JYS5"/>
<keyword evidence="1" id="KW-0812">Transmembrane</keyword>
<dbReference type="EMBL" id="MT142056">
    <property type="protein sequence ID" value="QJA73827.1"/>
    <property type="molecule type" value="Genomic_DNA"/>
</dbReference>
<proteinExistence type="predicted"/>
<keyword evidence="1" id="KW-0472">Membrane</keyword>
<reference evidence="2" key="1">
    <citation type="submission" date="2020-03" db="EMBL/GenBank/DDBJ databases">
        <title>The deep terrestrial virosphere.</title>
        <authorList>
            <person name="Holmfeldt K."/>
            <person name="Nilsson E."/>
            <person name="Simone D."/>
            <person name="Lopez-Fernandez M."/>
            <person name="Wu X."/>
            <person name="de Brujin I."/>
            <person name="Lundin D."/>
            <person name="Andersson A."/>
            <person name="Bertilsson S."/>
            <person name="Dopson M."/>
        </authorList>
    </citation>
    <scope>NUCLEOTIDE SEQUENCE</scope>
    <source>
        <strain evidence="2">MM415A02216</strain>
    </source>
</reference>
<accession>A0A6M3JYS5</accession>
<feature type="transmembrane region" description="Helical" evidence="1">
    <location>
        <begin position="25"/>
        <end position="44"/>
    </location>
</feature>
<name>A0A6M3JYS5_9ZZZZ</name>
<protein>
    <submittedName>
        <fullName evidence="2">Uncharacterized protein</fullName>
    </submittedName>
</protein>
<organism evidence="2">
    <name type="scientific">viral metagenome</name>
    <dbReference type="NCBI Taxonomy" id="1070528"/>
    <lineage>
        <taxon>unclassified sequences</taxon>
        <taxon>metagenomes</taxon>
        <taxon>organismal metagenomes</taxon>
    </lineage>
</organism>
<evidence type="ECO:0000256" key="1">
    <source>
        <dbReference type="SAM" id="Phobius"/>
    </source>
</evidence>
<gene>
    <name evidence="2" type="ORF">MM415A02216_0005</name>
</gene>
<keyword evidence="1" id="KW-1133">Transmembrane helix</keyword>